<evidence type="ECO:0000256" key="3">
    <source>
        <dbReference type="ARBA" id="ARBA00022723"/>
    </source>
</evidence>
<organism evidence="11 12">
    <name type="scientific">Caerostris extrusa</name>
    <name type="common">Bark spider</name>
    <name type="synonym">Caerostris bankana</name>
    <dbReference type="NCBI Taxonomy" id="172846"/>
    <lineage>
        <taxon>Eukaryota</taxon>
        <taxon>Metazoa</taxon>
        <taxon>Ecdysozoa</taxon>
        <taxon>Arthropoda</taxon>
        <taxon>Chelicerata</taxon>
        <taxon>Arachnida</taxon>
        <taxon>Araneae</taxon>
        <taxon>Araneomorphae</taxon>
        <taxon>Entelegynae</taxon>
        <taxon>Araneoidea</taxon>
        <taxon>Araneidae</taxon>
        <taxon>Caerostris</taxon>
    </lineage>
</organism>
<dbReference type="EC" id="3.4.24.-" evidence="9"/>
<gene>
    <name evidence="11" type="ORF">CEXT_566011</name>
</gene>
<keyword evidence="4 8" id="KW-0378">Hydrolase</keyword>
<keyword evidence="12" id="KW-1185">Reference proteome</keyword>
<proteinExistence type="predicted"/>
<dbReference type="GO" id="GO:0006508">
    <property type="term" value="P:proteolysis"/>
    <property type="evidence" value="ECO:0007669"/>
    <property type="project" value="UniProtKB-KW"/>
</dbReference>
<dbReference type="InterPro" id="IPR024079">
    <property type="entry name" value="MetalloPept_cat_dom_sf"/>
</dbReference>
<evidence type="ECO:0000256" key="9">
    <source>
        <dbReference type="RuleBase" id="RU361183"/>
    </source>
</evidence>
<name>A0AAV4PGF5_CAEEX</name>
<evidence type="ECO:0000256" key="8">
    <source>
        <dbReference type="PROSITE-ProRule" id="PRU01211"/>
    </source>
</evidence>
<dbReference type="EMBL" id="BPLR01004426">
    <property type="protein sequence ID" value="GIX94781.1"/>
    <property type="molecule type" value="Genomic_DNA"/>
</dbReference>
<evidence type="ECO:0000256" key="1">
    <source>
        <dbReference type="ARBA" id="ARBA00011245"/>
    </source>
</evidence>
<dbReference type="PRINTS" id="PR00480">
    <property type="entry name" value="ASTACIN"/>
</dbReference>
<dbReference type="Proteomes" id="UP001054945">
    <property type="component" value="Unassembled WGS sequence"/>
</dbReference>
<protein>
    <recommendedName>
        <fullName evidence="9">Metalloendopeptidase</fullName>
        <ecNumber evidence="9">3.4.24.-</ecNumber>
    </recommendedName>
</protein>
<comment type="subunit">
    <text evidence="1">Monomer.</text>
</comment>
<evidence type="ECO:0000256" key="5">
    <source>
        <dbReference type="ARBA" id="ARBA00022833"/>
    </source>
</evidence>
<evidence type="ECO:0000256" key="2">
    <source>
        <dbReference type="ARBA" id="ARBA00022670"/>
    </source>
</evidence>
<evidence type="ECO:0000259" key="10">
    <source>
        <dbReference type="PROSITE" id="PS51864"/>
    </source>
</evidence>
<dbReference type="SUPFAM" id="SSF55486">
    <property type="entry name" value="Metalloproteases ('zincins'), catalytic domain"/>
    <property type="match status" value="1"/>
</dbReference>
<dbReference type="AlphaFoldDB" id="A0AAV4PGF5"/>
<keyword evidence="5 8" id="KW-0862">Zinc</keyword>
<comment type="cofactor">
    <cofactor evidence="8 9">
        <name>Zn(2+)</name>
        <dbReference type="ChEBI" id="CHEBI:29105"/>
    </cofactor>
    <text evidence="8 9">Binds 1 zinc ion per subunit.</text>
</comment>
<dbReference type="GO" id="GO:0008270">
    <property type="term" value="F:zinc ion binding"/>
    <property type="evidence" value="ECO:0007669"/>
    <property type="project" value="UniProtKB-UniRule"/>
</dbReference>
<keyword evidence="3 8" id="KW-0479">Metal-binding</keyword>
<dbReference type="PROSITE" id="PS51864">
    <property type="entry name" value="ASTACIN"/>
    <property type="match status" value="1"/>
</dbReference>
<evidence type="ECO:0000256" key="4">
    <source>
        <dbReference type="ARBA" id="ARBA00022801"/>
    </source>
</evidence>
<feature type="binding site" evidence="8">
    <location>
        <position position="29"/>
    </location>
    <ligand>
        <name>Zn(2+)</name>
        <dbReference type="ChEBI" id="CHEBI:29105"/>
        <note>catalytic</note>
    </ligand>
</feature>
<keyword evidence="2 8" id="KW-0645">Protease</keyword>
<evidence type="ECO:0000256" key="6">
    <source>
        <dbReference type="ARBA" id="ARBA00023049"/>
    </source>
</evidence>
<dbReference type="GO" id="GO:0004222">
    <property type="term" value="F:metalloendopeptidase activity"/>
    <property type="evidence" value="ECO:0007669"/>
    <property type="project" value="UniProtKB-UniRule"/>
</dbReference>
<dbReference type="InterPro" id="IPR006026">
    <property type="entry name" value="Peptidase_Metallo"/>
</dbReference>
<feature type="active site" evidence="8">
    <location>
        <position position="30"/>
    </location>
</feature>
<comment type="caution">
    <text evidence="8">Lacks conserved residue(s) required for the propagation of feature annotation.</text>
</comment>
<dbReference type="InterPro" id="IPR001506">
    <property type="entry name" value="Peptidase_M12A"/>
</dbReference>
<dbReference type="Pfam" id="PF01400">
    <property type="entry name" value="Astacin"/>
    <property type="match status" value="1"/>
</dbReference>
<dbReference type="PANTHER" id="PTHR10127:SF780">
    <property type="entry name" value="METALLOENDOPEPTIDASE"/>
    <property type="match status" value="1"/>
</dbReference>
<dbReference type="SMART" id="SM00235">
    <property type="entry name" value="ZnMc"/>
    <property type="match status" value="1"/>
</dbReference>
<keyword evidence="6 8" id="KW-0482">Metalloprotease</keyword>
<evidence type="ECO:0000313" key="11">
    <source>
        <dbReference type="EMBL" id="GIX94781.1"/>
    </source>
</evidence>
<comment type="function">
    <text evidence="7">Zinc metalloprotease. Provoques deadhesion of endothelial cells from cell cultures, and also degradation of fibronectin, fibrinogen and gelatin in vitro. Its role in the venom is not fully understood but it might act as a spreading factor that facilitates diffusion of other venom toxins. Alternatively, it might be involved in the proteolytic processing of other venom toxins or it might play a role in extra-oral digestion of prey.</text>
</comment>
<comment type="caution">
    <text evidence="11">The sequence shown here is derived from an EMBL/GenBank/DDBJ whole genome shotgun (WGS) entry which is preliminary data.</text>
</comment>
<reference evidence="11 12" key="1">
    <citation type="submission" date="2021-06" db="EMBL/GenBank/DDBJ databases">
        <title>Caerostris extrusa draft genome.</title>
        <authorList>
            <person name="Kono N."/>
            <person name="Arakawa K."/>
        </authorList>
    </citation>
    <scope>NUCLEOTIDE SEQUENCE [LARGE SCALE GENOMIC DNA]</scope>
</reference>
<accession>A0AAV4PGF5</accession>
<evidence type="ECO:0000313" key="12">
    <source>
        <dbReference type="Proteomes" id="UP001054945"/>
    </source>
</evidence>
<dbReference type="Gene3D" id="3.40.390.10">
    <property type="entry name" value="Collagenase (Catalytic Domain)"/>
    <property type="match status" value="1"/>
</dbReference>
<feature type="binding site" evidence="8">
    <location>
        <position position="33"/>
    </location>
    <ligand>
        <name>Zn(2+)</name>
        <dbReference type="ChEBI" id="CHEBI:29105"/>
        <note>catalytic</note>
    </ligand>
</feature>
<feature type="binding site" evidence="8">
    <location>
        <position position="39"/>
    </location>
    <ligand>
        <name>Zn(2+)</name>
        <dbReference type="ChEBI" id="CHEBI:29105"/>
        <note>catalytic</note>
    </ligand>
</feature>
<dbReference type="PANTHER" id="PTHR10127">
    <property type="entry name" value="DISCOIDIN, CUB, EGF, LAMININ , AND ZINC METALLOPROTEASE DOMAIN CONTAINING"/>
    <property type="match status" value="1"/>
</dbReference>
<feature type="domain" description="Peptidase M12A" evidence="10">
    <location>
        <begin position="1"/>
        <end position="112"/>
    </location>
</feature>
<sequence length="112" mass="13434">MRFASRKNCRKTQQSDLKRWMLFTGVIMHELMHVLGFIHEQNRPDRDQFVMINWDNIQEGKKTNFRKISKMRVTTLNVGYDYDSLMHYSSYEFARTMIDPLSHPQTWCNGGK</sequence>
<evidence type="ECO:0000256" key="7">
    <source>
        <dbReference type="ARBA" id="ARBA00025529"/>
    </source>
</evidence>